<dbReference type="Proteomes" id="UP000027920">
    <property type="component" value="Unassembled WGS sequence"/>
</dbReference>
<dbReference type="EMBL" id="AMGV01000005">
    <property type="protein sequence ID" value="KEF57039.1"/>
    <property type="molecule type" value="Genomic_DNA"/>
</dbReference>
<sequence>MSSTTIPTAQAYNMVCIGFGASALSLAIALKERHALGGTIFLEQQPQLSWKPCHSLISARMKTSFLNDLVTSENPRSKFTFISYLHSTNQLVVYTNSGRITPSRAKFADYLRWCTKQFAQDISFGKRVVRVTPVQPQGELVESWNVLFEDVSSGQRTTVTTRQVVCAAGLQQKLSNALSSSSVRTNVVHSSDALEAIATVMKGRKANRRFAVVGDGNQAAEVFNHLHGIHGDHEVHWFTQQSSFRGGNETSLLISSIQSGIGEMSSSNGVPHEFRGKTITGQETEKPLPRQLLTDIYEFLYDQSVKQPDPAKCRFQVRYSTDILDCKPQNEGRVEMMVQEGGNRSPKSYTDVYDLIISATGYGTSEHQRILKPLRNLIDGQRITVGIDYQVNFRSSLKKRSTGVWLLHSPIDTDEIDDSMYQILAQRSARVAQSLLLQRKFSEEETLDEDRLARL</sequence>
<dbReference type="EC" id="1.14.13.196" evidence="4"/>
<evidence type="ECO:0000256" key="5">
    <source>
        <dbReference type="ARBA" id="ARBA00018612"/>
    </source>
</evidence>
<evidence type="ECO:0000256" key="11">
    <source>
        <dbReference type="ARBA" id="ARBA00047598"/>
    </source>
</evidence>
<keyword evidence="7" id="KW-0274">FAD</keyword>
<dbReference type="GeneID" id="25282143"/>
<name>A0A072PA98_9EURO</name>
<evidence type="ECO:0000256" key="9">
    <source>
        <dbReference type="ARBA" id="ARBA00023002"/>
    </source>
</evidence>
<evidence type="ECO:0000313" key="14">
    <source>
        <dbReference type="EMBL" id="KEF57039.1"/>
    </source>
</evidence>
<evidence type="ECO:0000256" key="4">
    <source>
        <dbReference type="ARBA" id="ARBA00012881"/>
    </source>
</evidence>
<dbReference type="InterPro" id="IPR025700">
    <property type="entry name" value="Lys/Orn_oxygenase"/>
</dbReference>
<keyword evidence="15" id="KW-1185">Reference proteome</keyword>
<protein>
    <recommendedName>
        <fullName evidence="5">L-ornithine N(5)-monooxygenase</fullName>
        <ecNumber evidence="4">1.14.13.196</ecNumber>
    </recommendedName>
    <alternativeName>
        <fullName evidence="10">L-ornithine N(5)-oxygenase</fullName>
    </alternativeName>
</protein>
<dbReference type="GO" id="GO:0016491">
    <property type="term" value="F:oxidoreductase activity"/>
    <property type="evidence" value="ECO:0007669"/>
    <property type="project" value="UniProtKB-KW"/>
</dbReference>
<keyword evidence="8" id="KW-0521">NADP</keyword>
<keyword evidence="13" id="KW-1133">Transmembrane helix</keyword>
<comment type="cofactor">
    <cofactor evidence="1">
        <name>FAD</name>
        <dbReference type="ChEBI" id="CHEBI:57692"/>
    </cofactor>
</comment>
<dbReference type="VEuPathDB" id="FungiDB:A1O9_07229"/>
<dbReference type="InterPro" id="IPR036188">
    <property type="entry name" value="FAD/NAD-bd_sf"/>
</dbReference>
<proteinExistence type="inferred from homology"/>
<dbReference type="HOGENOM" id="CLU_020931_2_0_1"/>
<evidence type="ECO:0000256" key="8">
    <source>
        <dbReference type="ARBA" id="ARBA00022857"/>
    </source>
</evidence>
<gene>
    <name evidence="14" type="ORF">A1O9_07229</name>
</gene>
<evidence type="ECO:0000256" key="12">
    <source>
        <dbReference type="ARBA" id="ARBA00049248"/>
    </source>
</evidence>
<dbReference type="PANTHER" id="PTHR42802">
    <property type="entry name" value="MONOOXYGENASE"/>
    <property type="match status" value="1"/>
</dbReference>
<dbReference type="OrthoDB" id="3519933at2759"/>
<dbReference type="Pfam" id="PF13434">
    <property type="entry name" value="Lys_Orn_oxgnase"/>
    <property type="match status" value="1"/>
</dbReference>
<comment type="catalytic activity">
    <reaction evidence="12">
        <text>L-ornithine + NADH + O2 = N(5)-hydroxy-L-ornithine + NAD(+) + H2O</text>
        <dbReference type="Rhea" id="RHEA:41512"/>
        <dbReference type="ChEBI" id="CHEBI:15377"/>
        <dbReference type="ChEBI" id="CHEBI:15379"/>
        <dbReference type="ChEBI" id="CHEBI:46911"/>
        <dbReference type="ChEBI" id="CHEBI:57540"/>
        <dbReference type="ChEBI" id="CHEBI:57945"/>
        <dbReference type="ChEBI" id="CHEBI:78275"/>
        <dbReference type="EC" id="1.14.13.196"/>
    </reaction>
</comment>
<organism evidence="14 15">
    <name type="scientific">Exophiala aquamarina CBS 119918</name>
    <dbReference type="NCBI Taxonomy" id="1182545"/>
    <lineage>
        <taxon>Eukaryota</taxon>
        <taxon>Fungi</taxon>
        <taxon>Dikarya</taxon>
        <taxon>Ascomycota</taxon>
        <taxon>Pezizomycotina</taxon>
        <taxon>Eurotiomycetes</taxon>
        <taxon>Chaetothyriomycetidae</taxon>
        <taxon>Chaetothyriales</taxon>
        <taxon>Herpotrichiellaceae</taxon>
        <taxon>Exophiala</taxon>
    </lineage>
</organism>
<evidence type="ECO:0000256" key="10">
    <source>
        <dbReference type="ARBA" id="ARBA00030351"/>
    </source>
</evidence>
<dbReference type="RefSeq" id="XP_013259629.1">
    <property type="nucleotide sequence ID" value="XM_013404175.1"/>
</dbReference>
<evidence type="ECO:0000256" key="3">
    <source>
        <dbReference type="ARBA" id="ARBA00007588"/>
    </source>
</evidence>
<evidence type="ECO:0000256" key="7">
    <source>
        <dbReference type="ARBA" id="ARBA00022827"/>
    </source>
</evidence>
<dbReference type="GO" id="GO:0006879">
    <property type="term" value="P:intracellular iron ion homeostasis"/>
    <property type="evidence" value="ECO:0007669"/>
    <property type="project" value="TreeGrafter"/>
</dbReference>
<evidence type="ECO:0000256" key="6">
    <source>
        <dbReference type="ARBA" id="ARBA00022630"/>
    </source>
</evidence>
<keyword evidence="13" id="KW-0812">Transmembrane</keyword>
<comment type="pathway">
    <text evidence="2">Siderophore biosynthesis.</text>
</comment>
<evidence type="ECO:0000256" key="1">
    <source>
        <dbReference type="ARBA" id="ARBA00001974"/>
    </source>
</evidence>
<evidence type="ECO:0000256" key="2">
    <source>
        <dbReference type="ARBA" id="ARBA00004924"/>
    </source>
</evidence>
<dbReference type="AlphaFoldDB" id="A0A072PA98"/>
<dbReference type="PANTHER" id="PTHR42802:SF1">
    <property type="entry name" value="L-ORNITHINE N(5)-MONOOXYGENASE"/>
    <property type="match status" value="1"/>
</dbReference>
<accession>A0A072PA98</accession>
<evidence type="ECO:0000256" key="13">
    <source>
        <dbReference type="SAM" id="Phobius"/>
    </source>
</evidence>
<comment type="caution">
    <text evidence="14">The sequence shown here is derived from an EMBL/GenBank/DDBJ whole genome shotgun (WGS) entry which is preliminary data.</text>
</comment>
<dbReference type="Gene3D" id="3.50.50.60">
    <property type="entry name" value="FAD/NAD(P)-binding domain"/>
    <property type="match status" value="1"/>
</dbReference>
<evidence type="ECO:0000313" key="15">
    <source>
        <dbReference type="Proteomes" id="UP000027920"/>
    </source>
</evidence>
<comment type="similarity">
    <text evidence="3">Belongs to the lysine N(6)-hydroxylase/L-ornithine N(5)-oxygenase family.</text>
</comment>
<feature type="transmembrane region" description="Helical" evidence="13">
    <location>
        <begin position="12"/>
        <end position="30"/>
    </location>
</feature>
<dbReference type="SUPFAM" id="SSF51905">
    <property type="entry name" value="FAD/NAD(P)-binding domain"/>
    <property type="match status" value="1"/>
</dbReference>
<keyword evidence="6" id="KW-0285">Flavoprotein</keyword>
<keyword evidence="9" id="KW-0560">Oxidoreductase</keyword>
<comment type="catalytic activity">
    <reaction evidence="11">
        <text>L-ornithine + NADPH + O2 = N(5)-hydroxy-L-ornithine + NADP(+) + H2O</text>
        <dbReference type="Rhea" id="RHEA:41508"/>
        <dbReference type="ChEBI" id="CHEBI:15377"/>
        <dbReference type="ChEBI" id="CHEBI:15379"/>
        <dbReference type="ChEBI" id="CHEBI:46911"/>
        <dbReference type="ChEBI" id="CHEBI:57783"/>
        <dbReference type="ChEBI" id="CHEBI:58349"/>
        <dbReference type="ChEBI" id="CHEBI:78275"/>
        <dbReference type="EC" id="1.14.13.196"/>
    </reaction>
</comment>
<keyword evidence="13" id="KW-0472">Membrane</keyword>
<reference evidence="14 15" key="1">
    <citation type="submission" date="2013-03" db="EMBL/GenBank/DDBJ databases">
        <title>The Genome Sequence of Exophiala aquamarina CBS 119918.</title>
        <authorList>
            <consortium name="The Broad Institute Genomics Platform"/>
            <person name="Cuomo C."/>
            <person name="de Hoog S."/>
            <person name="Gorbushina A."/>
            <person name="Walker B."/>
            <person name="Young S.K."/>
            <person name="Zeng Q."/>
            <person name="Gargeya S."/>
            <person name="Fitzgerald M."/>
            <person name="Haas B."/>
            <person name="Abouelleil A."/>
            <person name="Allen A.W."/>
            <person name="Alvarado L."/>
            <person name="Arachchi H.M."/>
            <person name="Berlin A.M."/>
            <person name="Chapman S.B."/>
            <person name="Gainer-Dewar J."/>
            <person name="Goldberg J."/>
            <person name="Griggs A."/>
            <person name="Gujja S."/>
            <person name="Hansen M."/>
            <person name="Howarth C."/>
            <person name="Imamovic A."/>
            <person name="Ireland A."/>
            <person name="Larimer J."/>
            <person name="McCowan C."/>
            <person name="Murphy C."/>
            <person name="Pearson M."/>
            <person name="Poon T.W."/>
            <person name="Priest M."/>
            <person name="Roberts A."/>
            <person name="Saif S."/>
            <person name="Shea T."/>
            <person name="Sisk P."/>
            <person name="Sykes S."/>
            <person name="Wortman J."/>
            <person name="Nusbaum C."/>
            <person name="Birren B."/>
        </authorList>
    </citation>
    <scope>NUCLEOTIDE SEQUENCE [LARGE SCALE GENOMIC DNA]</scope>
    <source>
        <strain evidence="14 15">CBS 119918</strain>
    </source>
</reference>